<reference evidence="1" key="1">
    <citation type="submission" date="2021-01" db="EMBL/GenBank/DDBJ databases">
        <authorList>
            <person name="Sun Q."/>
        </authorList>
    </citation>
    <scope>NUCLEOTIDE SEQUENCE</scope>
    <source>
        <strain evidence="1">YIM B02566</strain>
    </source>
</reference>
<evidence type="ECO:0000313" key="1">
    <source>
        <dbReference type="EMBL" id="MBK1865403.1"/>
    </source>
</evidence>
<sequence>MLRLAALLFLALVPLSQAQAQSADSATLAAIANNAINEIPAKKLFGAQKTPANLASRAIGTYAKGCLAGAEALPVNGPAWQVMRLSRNRNWGHPKLISLLERLADDAREKDGWNGLMVGDISQPRGGPMLTGHASHQIGLDADIWLMQMPDRTLSRAEREKISPKLVVKDRKEMDFSVWTEAHARLIKRAASYPDVARIFVHPPIKRELCRWATGDRSWLAKVRPYYGHNYHFHIRIHCPNGGCKDQWAPNPKDGTGCGEELAYWYSDAPWKPPKPRDPNAKPPKPPKPLTITGLPAECRSVVTAE</sequence>
<dbReference type="Proteomes" id="UP000616151">
    <property type="component" value="Unassembled WGS sequence"/>
</dbReference>
<comment type="caution">
    <text evidence="1">The sequence shown here is derived from an EMBL/GenBank/DDBJ whole genome shotgun (WGS) entry which is preliminary data.</text>
</comment>
<evidence type="ECO:0000313" key="2">
    <source>
        <dbReference type="Proteomes" id="UP000616151"/>
    </source>
</evidence>
<keyword evidence="2" id="KW-1185">Reference proteome</keyword>
<organism evidence="1 2">
    <name type="scientific">Taklimakanibacter albus</name>
    <dbReference type="NCBI Taxonomy" id="2800327"/>
    <lineage>
        <taxon>Bacteria</taxon>
        <taxon>Pseudomonadati</taxon>
        <taxon>Pseudomonadota</taxon>
        <taxon>Alphaproteobacteria</taxon>
        <taxon>Hyphomicrobiales</taxon>
        <taxon>Aestuariivirgaceae</taxon>
        <taxon>Taklimakanibacter</taxon>
    </lineage>
</organism>
<dbReference type="EMBL" id="JAENHL010000004">
    <property type="protein sequence ID" value="MBK1865403.1"/>
    <property type="molecule type" value="Genomic_DNA"/>
</dbReference>
<name>A0ACC5QYZ2_9HYPH</name>
<gene>
    <name evidence="1" type="primary">mepA</name>
    <name evidence="1" type="ORF">JHL16_03495</name>
</gene>
<accession>A0ACC5QYZ2</accession>
<proteinExistence type="predicted"/>
<protein>
    <submittedName>
        <fullName evidence="1">Penicillin-insensitive murein endopeptidase</fullName>
    </submittedName>
</protein>